<keyword evidence="3" id="KW-1185">Reference proteome</keyword>
<dbReference type="Proteomes" id="UP000515211">
    <property type="component" value="Chromosome 10"/>
</dbReference>
<feature type="compositionally biased region" description="Polar residues" evidence="1">
    <location>
        <begin position="119"/>
        <end position="136"/>
    </location>
</feature>
<evidence type="ECO:0000313" key="3">
    <source>
        <dbReference type="Proteomes" id="UP000515211"/>
    </source>
</evidence>
<dbReference type="Gene3D" id="3.40.640.10">
    <property type="entry name" value="Type I PLP-dependent aspartate aminotransferase-like (Major domain)"/>
    <property type="match status" value="1"/>
</dbReference>
<evidence type="ECO:0000256" key="2">
    <source>
        <dbReference type="SAM" id="Phobius"/>
    </source>
</evidence>
<protein>
    <submittedName>
        <fullName evidence="4">Cystathionine beta-lyase, chloroplastic-like isoform X1</fullName>
    </submittedName>
</protein>
<accession>A0A6P5MZL3</accession>
<dbReference type="GeneID" id="110276041"/>
<dbReference type="KEGG" id="adu:110276041"/>
<reference evidence="3" key="1">
    <citation type="journal article" date="2016" name="Nat. Genet.">
        <title>The genome sequences of Arachis duranensis and Arachis ipaensis, the diploid ancestors of cultivated peanut.</title>
        <authorList>
            <person name="Bertioli D.J."/>
            <person name="Cannon S.B."/>
            <person name="Froenicke L."/>
            <person name="Huang G."/>
            <person name="Farmer A.D."/>
            <person name="Cannon E.K."/>
            <person name="Liu X."/>
            <person name="Gao D."/>
            <person name="Clevenger J."/>
            <person name="Dash S."/>
            <person name="Ren L."/>
            <person name="Moretzsohn M.C."/>
            <person name="Shirasawa K."/>
            <person name="Huang W."/>
            <person name="Vidigal B."/>
            <person name="Abernathy B."/>
            <person name="Chu Y."/>
            <person name="Niederhuth C.E."/>
            <person name="Umale P."/>
            <person name="Araujo A.C."/>
            <person name="Kozik A."/>
            <person name="Kim K.D."/>
            <person name="Burow M.D."/>
            <person name="Varshney R.K."/>
            <person name="Wang X."/>
            <person name="Zhang X."/>
            <person name="Barkley N."/>
            <person name="Guimaraes P.M."/>
            <person name="Isobe S."/>
            <person name="Guo B."/>
            <person name="Liao B."/>
            <person name="Stalker H.T."/>
            <person name="Schmitz R.J."/>
            <person name="Scheffler B.E."/>
            <person name="Leal-Bertioli S.C."/>
            <person name="Xun X."/>
            <person name="Jackson S.A."/>
            <person name="Michelmore R."/>
            <person name="Ozias-Akins P."/>
        </authorList>
    </citation>
    <scope>NUCLEOTIDE SEQUENCE [LARGE SCALE GENOMIC DNA]</scope>
    <source>
        <strain evidence="3">cv. V14167</strain>
    </source>
</reference>
<evidence type="ECO:0000313" key="4">
    <source>
        <dbReference type="RefSeq" id="XP_020988208.1"/>
    </source>
</evidence>
<feature type="region of interest" description="Disordered" evidence="1">
    <location>
        <begin position="112"/>
        <end position="136"/>
    </location>
</feature>
<name>A0A6P5MZL3_ARADU</name>
<proteinExistence type="predicted"/>
<feature type="transmembrane region" description="Helical" evidence="2">
    <location>
        <begin position="77"/>
        <end position="95"/>
    </location>
</feature>
<organism evidence="3 4">
    <name type="scientific">Arachis duranensis</name>
    <name type="common">Wild peanut</name>
    <dbReference type="NCBI Taxonomy" id="130453"/>
    <lineage>
        <taxon>Eukaryota</taxon>
        <taxon>Viridiplantae</taxon>
        <taxon>Streptophyta</taxon>
        <taxon>Embryophyta</taxon>
        <taxon>Tracheophyta</taxon>
        <taxon>Spermatophyta</taxon>
        <taxon>Magnoliopsida</taxon>
        <taxon>eudicotyledons</taxon>
        <taxon>Gunneridae</taxon>
        <taxon>Pentapetalae</taxon>
        <taxon>rosids</taxon>
        <taxon>fabids</taxon>
        <taxon>Fabales</taxon>
        <taxon>Fabaceae</taxon>
        <taxon>Papilionoideae</taxon>
        <taxon>50 kb inversion clade</taxon>
        <taxon>dalbergioids sensu lato</taxon>
        <taxon>Dalbergieae</taxon>
        <taxon>Pterocarpus clade</taxon>
        <taxon>Arachis</taxon>
    </lineage>
</organism>
<keyword evidence="2" id="KW-0472">Membrane</keyword>
<reference evidence="4" key="2">
    <citation type="submission" date="2025-08" db="UniProtKB">
        <authorList>
            <consortium name="RefSeq"/>
        </authorList>
    </citation>
    <scope>IDENTIFICATION</scope>
    <source>
        <tissue evidence="4">Whole plant</tissue>
    </source>
</reference>
<gene>
    <name evidence="4" type="primary">LOC110276041</name>
</gene>
<dbReference type="AlphaFoldDB" id="A0A6P5MZL3"/>
<dbReference type="InterPro" id="IPR015421">
    <property type="entry name" value="PyrdxlP-dep_Trfase_major"/>
</dbReference>
<keyword evidence="2" id="KW-0812">Transmembrane</keyword>
<keyword evidence="2" id="KW-1133">Transmembrane helix</keyword>
<evidence type="ECO:0000256" key="1">
    <source>
        <dbReference type="SAM" id="MobiDB-lite"/>
    </source>
</evidence>
<sequence>MAPSLVNDAVDCFAKGEILDPNISILVMNFENESDPFGAISNPLYQTTTFKQPNAIENGPYDYTRSEKSHSRCFKKLLWFYPLCICSMVLSIIWYNDIAKFGYTAMRRSKFTGEKDSSRSNSLTSQNDVKRPTSQN</sequence>
<dbReference type="RefSeq" id="XP_020988208.1">
    <property type="nucleotide sequence ID" value="XM_021132549.2"/>
</dbReference>